<feature type="chain" id="PRO_5045093275" evidence="1">
    <location>
        <begin position="27"/>
        <end position="466"/>
    </location>
</feature>
<comment type="caution">
    <text evidence="3">The sequence shown here is derived from an EMBL/GenBank/DDBJ whole genome shotgun (WGS) entry which is preliminary data.</text>
</comment>
<dbReference type="RefSeq" id="WP_273641774.1">
    <property type="nucleotide sequence ID" value="NZ_JAQQXP010000002.1"/>
</dbReference>
<dbReference type="SUPFAM" id="SSF52096">
    <property type="entry name" value="ClpP/crotonase"/>
    <property type="match status" value="1"/>
</dbReference>
<dbReference type="Pfam" id="PF03572">
    <property type="entry name" value="Peptidase_S41"/>
    <property type="match status" value="1"/>
</dbReference>
<evidence type="ECO:0000313" key="3">
    <source>
        <dbReference type="EMBL" id="MDC8831990.1"/>
    </source>
</evidence>
<keyword evidence="4" id="KW-1185">Reference proteome</keyword>
<evidence type="ECO:0000256" key="1">
    <source>
        <dbReference type="SAM" id="SignalP"/>
    </source>
</evidence>
<sequence length="466" mass="52559">MKTLTLPLFMLCTCLLVPVSGFTATATFTRQQVIEDLDTLYHALIDTHYKPFAYVSPQVFESKYTAIRRNLNDTSYSLLDTTRHFQQLVATLNNGHTEIDFPAAAYIQYAQAGGRLFPIDIAFENGTARVRANYSNDKSIRIGAEVLSINGRNMSAILADIHPLISAERAYFKNTKLEVYSFPRYYWYAFGEQSQFDIRLQTADKITRHSVSSIAVIEGFETKKDEILDAQMELSFFAQAAYLNPGSFSGDQQAYKDFIDNAFTRINKAAKPNLIIDLRNNSGGNDAFSDYLVSYIADKPFKWHKEFTLRTSALLKADTHRHRDLSQPYWRSIIEHEDGERYEFDFKPHAPAPENQRFSGDVYVLVNRQSHSQASVTAAQIQDYGWATIVGEETGDYPSLYASQFQFTLPHTAIVVKIAKGHIVRVNGSTAEQGVIPDIAIKDYLLDDTDEILSGLLTQLSANPSP</sequence>
<name>A0ABT5L4M5_9ALTE</name>
<reference evidence="3 4" key="1">
    <citation type="submission" date="2022-10" db="EMBL/GenBank/DDBJ databases">
        <title>Alteromonas sp. chi3 Genome sequencing.</title>
        <authorList>
            <person name="Park S."/>
        </authorList>
    </citation>
    <scope>NUCLEOTIDE SEQUENCE [LARGE SCALE GENOMIC DNA]</scope>
    <source>
        <strain evidence="4">chi3</strain>
    </source>
</reference>
<dbReference type="PANTHER" id="PTHR32060:SF30">
    <property type="entry name" value="CARBOXY-TERMINAL PROCESSING PROTEASE CTPA"/>
    <property type="match status" value="1"/>
</dbReference>
<dbReference type="InterPro" id="IPR029045">
    <property type="entry name" value="ClpP/crotonase-like_dom_sf"/>
</dbReference>
<evidence type="ECO:0000313" key="4">
    <source>
        <dbReference type="Proteomes" id="UP001218788"/>
    </source>
</evidence>
<proteinExistence type="predicted"/>
<evidence type="ECO:0000259" key="2">
    <source>
        <dbReference type="Pfam" id="PF03572"/>
    </source>
</evidence>
<keyword evidence="1" id="KW-0732">Signal</keyword>
<dbReference type="Proteomes" id="UP001218788">
    <property type="component" value="Unassembled WGS sequence"/>
</dbReference>
<organism evidence="3 4">
    <name type="scientific">Alteromonas gilva</name>
    <dbReference type="NCBI Taxonomy" id="2987522"/>
    <lineage>
        <taxon>Bacteria</taxon>
        <taxon>Pseudomonadati</taxon>
        <taxon>Pseudomonadota</taxon>
        <taxon>Gammaproteobacteria</taxon>
        <taxon>Alteromonadales</taxon>
        <taxon>Alteromonadaceae</taxon>
        <taxon>Alteromonas/Salinimonas group</taxon>
        <taxon>Alteromonas</taxon>
    </lineage>
</organism>
<accession>A0ABT5L4M5</accession>
<protein>
    <submittedName>
        <fullName evidence="3">S41 family peptidase</fullName>
    </submittedName>
</protein>
<dbReference type="PANTHER" id="PTHR32060">
    <property type="entry name" value="TAIL-SPECIFIC PROTEASE"/>
    <property type="match status" value="1"/>
</dbReference>
<dbReference type="InterPro" id="IPR005151">
    <property type="entry name" value="Tail-specific_protease"/>
</dbReference>
<dbReference type="EMBL" id="JAQQXP010000002">
    <property type="protein sequence ID" value="MDC8831990.1"/>
    <property type="molecule type" value="Genomic_DNA"/>
</dbReference>
<dbReference type="Gene3D" id="3.90.226.10">
    <property type="entry name" value="2-enoyl-CoA Hydratase, Chain A, domain 1"/>
    <property type="match status" value="1"/>
</dbReference>
<feature type="signal peptide" evidence="1">
    <location>
        <begin position="1"/>
        <end position="26"/>
    </location>
</feature>
<feature type="domain" description="Tail specific protease" evidence="2">
    <location>
        <begin position="241"/>
        <end position="440"/>
    </location>
</feature>
<gene>
    <name evidence="3" type="ORF">OIK42_14620</name>
</gene>